<gene>
    <name evidence="1" type="ORF">GPUH_LOCUS13345</name>
</gene>
<dbReference type="InterPro" id="IPR051859">
    <property type="entry name" value="DCAF"/>
</dbReference>
<dbReference type="GO" id="GO:0080008">
    <property type="term" value="C:Cul4-RING E3 ubiquitin ligase complex"/>
    <property type="evidence" value="ECO:0007669"/>
    <property type="project" value="TreeGrafter"/>
</dbReference>
<accession>A0A183DXA2</accession>
<dbReference type="InterPro" id="IPR036322">
    <property type="entry name" value="WD40_repeat_dom_sf"/>
</dbReference>
<organism evidence="3">
    <name type="scientific">Gongylonema pulchrum</name>
    <dbReference type="NCBI Taxonomy" id="637853"/>
    <lineage>
        <taxon>Eukaryota</taxon>
        <taxon>Metazoa</taxon>
        <taxon>Ecdysozoa</taxon>
        <taxon>Nematoda</taxon>
        <taxon>Chromadorea</taxon>
        <taxon>Rhabditida</taxon>
        <taxon>Spirurina</taxon>
        <taxon>Spiruromorpha</taxon>
        <taxon>Spiruroidea</taxon>
        <taxon>Gongylonematidae</taxon>
        <taxon>Gongylonema</taxon>
    </lineage>
</organism>
<evidence type="ECO:0000313" key="2">
    <source>
        <dbReference type="Proteomes" id="UP000271098"/>
    </source>
</evidence>
<dbReference type="EMBL" id="UYRT01080131">
    <property type="protein sequence ID" value="VDN22102.1"/>
    <property type="molecule type" value="Genomic_DNA"/>
</dbReference>
<dbReference type="PANTHER" id="PTHR19847:SF7">
    <property type="entry name" value="DDB1- AND CUL4-ASSOCIATED FACTOR 11"/>
    <property type="match status" value="1"/>
</dbReference>
<dbReference type="WBParaSite" id="GPUH_0001335801-mRNA-1">
    <property type="protein sequence ID" value="GPUH_0001335801-mRNA-1"/>
    <property type="gene ID" value="GPUH_0001335801"/>
</dbReference>
<dbReference type="Gene3D" id="2.130.10.10">
    <property type="entry name" value="YVTN repeat-like/Quinoprotein amine dehydrogenase"/>
    <property type="match status" value="1"/>
</dbReference>
<evidence type="ECO:0000313" key="3">
    <source>
        <dbReference type="WBParaSite" id="GPUH_0001335801-mRNA-1"/>
    </source>
</evidence>
<dbReference type="PANTHER" id="PTHR19847">
    <property type="entry name" value="DDB1- AND CUL4-ASSOCIATED FACTOR 11"/>
    <property type="match status" value="1"/>
</dbReference>
<reference evidence="3" key="1">
    <citation type="submission" date="2016-06" db="UniProtKB">
        <authorList>
            <consortium name="WormBaseParasite"/>
        </authorList>
    </citation>
    <scope>IDENTIFICATION</scope>
</reference>
<sequence length="212" mass="24114">MDCCCCRSWKLATNKEGEVVDVPNWLPASAKSLSKLRAQTAVDCGSHFAVCTVSSMVAARELGTRRAPKFSQVGHSKVHTERNKPAAFSASEKVYLVNKFIPNRRERIDRAESKTFCCLYLPDGRIVTASQDEHLRFYQRYDTTNYYTMQGQYAVPYVGWSILDLALSPDSRFLAYGTWSDSVHFCRIDHIEDDLFWGTLTRPDVLPNLADR</sequence>
<dbReference type="AlphaFoldDB" id="A0A183DXA2"/>
<evidence type="ECO:0000313" key="1">
    <source>
        <dbReference type="EMBL" id="VDN22102.1"/>
    </source>
</evidence>
<dbReference type="Proteomes" id="UP000271098">
    <property type="component" value="Unassembled WGS sequence"/>
</dbReference>
<dbReference type="GO" id="GO:0043161">
    <property type="term" value="P:proteasome-mediated ubiquitin-dependent protein catabolic process"/>
    <property type="evidence" value="ECO:0007669"/>
    <property type="project" value="TreeGrafter"/>
</dbReference>
<reference evidence="1 2" key="2">
    <citation type="submission" date="2018-11" db="EMBL/GenBank/DDBJ databases">
        <authorList>
            <consortium name="Pathogen Informatics"/>
        </authorList>
    </citation>
    <scope>NUCLEOTIDE SEQUENCE [LARGE SCALE GENOMIC DNA]</scope>
</reference>
<proteinExistence type="predicted"/>
<protein>
    <submittedName>
        <fullName evidence="3">WD_REPEATS_REGION domain-containing protein</fullName>
    </submittedName>
</protein>
<name>A0A183DXA2_9BILA</name>
<dbReference type="InterPro" id="IPR015943">
    <property type="entry name" value="WD40/YVTN_repeat-like_dom_sf"/>
</dbReference>
<keyword evidence="2" id="KW-1185">Reference proteome</keyword>
<dbReference type="OrthoDB" id="63070at2759"/>
<dbReference type="SUPFAM" id="SSF50978">
    <property type="entry name" value="WD40 repeat-like"/>
    <property type="match status" value="1"/>
</dbReference>